<evidence type="ECO:0000256" key="5">
    <source>
        <dbReference type="SAM" id="Phobius"/>
    </source>
</evidence>
<protein>
    <submittedName>
        <fullName evidence="7">Cytochrome c552</fullName>
    </submittedName>
</protein>
<dbReference type="EMBL" id="LT906468">
    <property type="protein sequence ID" value="SNV44254.1"/>
    <property type="molecule type" value="Genomic_DNA"/>
</dbReference>
<dbReference type="Gene3D" id="1.10.760.10">
    <property type="entry name" value="Cytochrome c-like domain"/>
    <property type="match status" value="2"/>
</dbReference>
<dbReference type="Pfam" id="PF02433">
    <property type="entry name" value="FixO"/>
    <property type="match status" value="1"/>
</dbReference>
<keyword evidence="5" id="KW-0812">Transmembrane</keyword>
<keyword evidence="1 4" id="KW-0349">Heme</keyword>
<keyword evidence="5" id="KW-1133">Transmembrane helix</keyword>
<gene>
    <name evidence="7" type="primary">cycA_1</name>
    <name evidence="7" type="ORF">SAMEA4412673_00927</name>
</gene>
<feature type="transmembrane region" description="Helical" evidence="5">
    <location>
        <begin position="12"/>
        <end position="31"/>
    </location>
</feature>
<dbReference type="InterPro" id="IPR036909">
    <property type="entry name" value="Cyt_c-like_dom_sf"/>
</dbReference>
<dbReference type="Pfam" id="PF00034">
    <property type="entry name" value="Cytochrom_C"/>
    <property type="match status" value="1"/>
</dbReference>
<evidence type="ECO:0000256" key="1">
    <source>
        <dbReference type="ARBA" id="ARBA00022617"/>
    </source>
</evidence>
<dbReference type="AlphaFoldDB" id="A0AAJ4X9J2"/>
<dbReference type="RefSeq" id="WP_093098801.1">
    <property type="nucleotide sequence ID" value="NZ_FNGK01000003.1"/>
</dbReference>
<dbReference type="InterPro" id="IPR009056">
    <property type="entry name" value="Cyt_c-like_dom"/>
</dbReference>
<keyword evidence="5" id="KW-0472">Membrane</keyword>
<keyword evidence="2 4" id="KW-0479">Metal-binding</keyword>
<name>A0AAJ4X9J2_9SPHI</name>
<evidence type="ECO:0000256" key="4">
    <source>
        <dbReference type="PROSITE-ProRule" id="PRU00433"/>
    </source>
</evidence>
<dbReference type="InterPro" id="IPR051459">
    <property type="entry name" value="Cytochrome_c-type_DH"/>
</dbReference>
<evidence type="ECO:0000313" key="7">
    <source>
        <dbReference type="EMBL" id="SNV44254.1"/>
    </source>
</evidence>
<dbReference type="PANTHER" id="PTHR35008">
    <property type="entry name" value="BLL4482 PROTEIN-RELATED"/>
    <property type="match status" value="1"/>
</dbReference>
<keyword evidence="3 4" id="KW-0408">Iron</keyword>
<dbReference type="InterPro" id="IPR003468">
    <property type="entry name" value="Cyt_c_oxidase_monohaem-su/FixO"/>
</dbReference>
<dbReference type="PROSITE" id="PS51007">
    <property type="entry name" value="CYTC"/>
    <property type="match status" value="2"/>
</dbReference>
<feature type="domain" description="Cytochrome c" evidence="6">
    <location>
        <begin position="48"/>
        <end position="194"/>
    </location>
</feature>
<sequence>MEFFDDHKKLFITAAVFFIVLTIFVAILPALNNQLKNAPLPQSEPLSPDAVAGKSIFIANGCVACHTQQVRNVDMDKVFGQRPSVAADYAHNERLDVWRNTATLMGTERTGPDLTDVGNRQPSKEWNLVHLYNPRIVVKESIMPAYPFLFEYKSIPAKEDVVVNIPEDFAPSNGKKVVASKEAMQLIAYLQSLKQVKLEADVPEFLYKRKAQAAAGQGAAEEELDGEALYVAHCQACHQADGNGLPGAFPPLKGSPVVTGDDLELYVDIIMNGYDSRPEYGVMAAVGVNAGFTEKEVAAIINYERTSWGNNGKKVKAEDIKQIVDFVKTQSN</sequence>
<dbReference type="SUPFAM" id="SSF46626">
    <property type="entry name" value="Cytochrome c"/>
    <property type="match status" value="2"/>
</dbReference>
<dbReference type="GO" id="GO:0046872">
    <property type="term" value="F:metal ion binding"/>
    <property type="evidence" value="ECO:0007669"/>
    <property type="project" value="UniProtKB-KW"/>
</dbReference>
<dbReference type="GO" id="GO:0020037">
    <property type="term" value="F:heme binding"/>
    <property type="evidence" value="ECO:0007669"/>
    <property type="project" value="InterPro"/>
</dbReference>
<proteinExistence type="predicted"/>
<dbReference type="Proteomes" id="UP000215355">
    <property type="component" value="Chromosome 1"/>
</dbReference>
<dbReference type="KEGG" id="smiz:4412673_00927"/>
<dbReference type="PANTHER" id="PTHR35008:SF8">
    <property type="entry name" value="ALCOHOL DEHYDROGENASE CYTOCHROME C SUBUNIT"/>
    <property type="match status" value="1"/>
</dbReference>
<feature type="domain" description="Cytochrome c" evidence="6">
    <location>
        <begin position="221"/>
        <end position="308"/>
    </location>
</feature>
<accession>A0AAJ4X9J2</accession>
<evidence type="ECO:0000256" key="3">
    <source>
        <dbReference type="ARBA" id="ARBA00023004"/>
    </source>
</evidence>
<evidence type="ECO:0000256" key="2">
    <source>
        <dbReference type="ARBA" id="ARBA00022723"/>
    </source>
</evidence>
<evidence type="ECO:0000313" key="8">
    <source>
        <dbReference type="Proteomes" id="UP000215355"/>
    </source>
</evidence>
<organism evidence="7 8">
    <name type="scientific">Sphingobacterium mizutaii</name>
    <dbReference type="NCBI Taxonomy" id="1010"/>
    <lineage>
        <taxon>Bacteria</taxon>
        <taxon>Pseudomonadati</taxon>
        <taxon>Bacteroidota</taxon>
        <taxon>Sphingobacteriia</taxon>
        <taxon>Sphingobacteriales</taxon>
        <taxon>Sphingobacteriaceae</taxon>
        <taxon>Sphingobacterium</taxon>
    </lineage>
</organism>
<reference evidence="7 8" key="1">
    <citation type="submission" date="2017-06" db="EMBL/GenBank/DDBJ databases">
        <authorList>
            <consortium name="Pathogen Informatics"/>
        </authorList>
    </citation>
    <scope>NUCLEOTIDE SEQUENCE [LARGE SCALE GENOMIC DNA]</scope>
    <source>
        <strain evidence="7 8">NCTC12149</strain>
    </source>
</reference>
<dbReference type="GO" id="GO:0009055">
    <property type="term" value="F:electron transfer activity"/>
    <property type="evidence" value="ECO:0007669"/>
    <property type="project" value="InterPro"/>
</dbReference>
<evidence type="ECO:0000259" key="6">
    <source>
        <dbReference type="PROSITE" id="PS51007"/>
    </source>
</evidence>